<keyword evidence="4" id="KW-1185">Reference proteome</keyword>
<evidence type="ECO:0000256" key="2">
    <source>
        <dbReference type="SAM" id="SignalP"/>
    </source>
</evidence>
<comment type="caution">
    <text evidence="3">The sequence shown here is derived from an EMBL/GenBank/DDBJ whole genome shotgun (WGS) entry which is preliminary data.</text>
</comment>
<dbReference type="EMBL" id="JBHRYO010000002">
    <property type="protein sequence ID" value="MFC3755595.1"/>
    <property type="molecule type" value="Genomic_DNA"/>
</dbReference>
<protein>
    <submittedName>
        <fullName evidence="3">Uncharacterized protein</fullName>
    </submittedName>
</protein>
<feature type="signal peptide" evidence="2">
    <location>
        <begin position="1"/>
        <end position="18"/>
    </location>
</feature>
<reference evidence="4" key="1">
    <citation type="journal article" date="2019" name="Int. J. Syst. Evol. Microbiol.">
        <title>The Global Catalogue of Microorganisms (GCM) 10K type strain sequencing project: providing services to taxonomists for standard genome sequencing and annotation.</title>
        <authorList>
            <consortium name="The Broad Institute Genomics Platform"/>
            <consortium name="The Broad Institute Genome Sequencing Center for Infectious Disease"/>
            <person name="Wu L."/>
            <person name="Ma J."/>
        </authorList>
    </citation>
    <scope>NUCLEOTIDE SEQUENCE [LARGE SCALE GENOMIC DNA]</scope>
    <source>
        <strain evidence="4">CECT 7798</strain>
    </source>
</reference>
<gene>
    <name evidence="3" type="ORF">ACFONJ_06420</name>
</gene>
<dbReference type="InterPro" id="IPR008993">
    <property type="entry name" value="TIMP-like_OB-fold"/>
</dbReference>
<sequence length="218" mass="25339">MKYTLLLLSFFLPLHILACKCAYEPTIKESFNSATLVFIGEVYDVSEVPNGYKTSKNTLSKVKISKVYKPDFYENFYNENATLFHSQLQSCDVLFSEKGKYLVFAYIRKDTGFLYSDHCLVQKRLDQVTPQELKELQQLSHDYLTELKTPRPTTVTVDLIDEDINVTENMIGRHLKELSDIRSENKSLKMTAFFSIIVVLIFLMIILLLRRKVNLLKK</sequence>
<keyword evidence="1" id="KW-0472">Membrane</keyword>
<keyword evidence="2" id="KW-0732">Signal</keyword>
<feature type="transmembrane region" description="Helical" evidence="1">
    <location>
        <begin position="190"/>
        <end position="209"/>
    </location>
</feature>
<keyword evidence="1" id="KW-1133">Transmembrane helix</keyword>
<accession>A0ABV7XV43</accession>
<dbReference type="SUPFAM" id="SSF50242">
    <property type="entry name" value="TIMP-like"/>
    <property type="match status" value="1"/>
</dbReference>
<organism evidence="3 4">
    <name type="scientific">Chryseobacterium tructae</name>
    <dbReference type="NCBI Taxonomy" id="1037380"/>
    <lineage>
        <taxon>Bacteria</taxon>
        <taxon>Pseudomonadati</taxon>
        <taxon>Bacteroidota</taxon>
        <taxon>Flavobacteriia</taxon>
        <taxon>Flavobacteriales</taxon>
        <taxon>Weeksellaceae</taxon>
        <taxon>Chryseobacterium group</taxon>
        <taxon>Chryseobacterium</taxon>
    </lineage>
</organism>
<name>A0ABV7XV43_9FLAO</name>
<dbReference type="Gene3D" id="2.40.50.120">
    <property type="match status" value="1"/>
</dbReference>
<proteinExistence type="predicted"/>
<dbReference type="RefSeq" id="WP_290295632.1">
    <property type="nucleotide sequence ID" value="NZ_JAUFQR010000001.1"/>
</dbReference>
<keyword evidence="1" id="KW-0812">Transmembrane</keyword>
<evidence type="ECO:0000313" key="4">
    <source>
        <dbReference type="Proteomes" id="UP001595735"/>
    </source>
</evidence>
<evidence type="ECO:0000256" key="1">
    <source>
        <dbReference type="SAM" id="Phobius"/>
    </source>
</evidence>
<evidence type="ECO:0000313" key="3">
    <source>
        <dbReference type="EMBL" id="MFC3755595.1"/>
    </source>
</evidence>
<feature type="chain" id="PRO_5046202079" evidence="2">
    <location>
        <begin position="19"/>
        <end position="218"/>
    </location>
</feature>
<dbReference type="Proteomes" id="UP001595735">
    <property type="component" value="Unassembled WGS sequence"/>
</dbReference>